<feature type="domain" description="G protein-coupled receptor GPR1/2/3 C-terminal" evidence="7">
    <location>
        <begin position="250"/>
        <end position="314"/>
    </location>
</feature>
<feature type="transmembrane region" description="Helical" evidence="6">
    <location>
        <begin position="173"/>
        <end position="199"/>
    </location>
</feature>
<accession>A0A9N8DHC0</accession>
<evidence type="ECO:0000256" key="6">
    <source>
        <dbReference type="SAM" id="Phobius"/>
    </source>
</evidence>
<feature type="region of interest" description="Disordered" evidence="5">
    <location>
        <begin position="337"/>
        <end position="409"/>
    </location>
</feature>
<feature type="transmembrane region" description="Helical" evidence="6">
    <location>
        <begin position="44"/>
        <end position="70"/>
    </location>
</feature>
<dbReference type="GO" id="GO:0004930">
    <property type="term" value="F:G protein-coupled receptor activity"/>
    <property type="evidence" value="ECO:0007669"/>
    <property type="project" value="TreeGrafter"/>
</dbReference>
<dbReference type="PANTHER" id="PTHR23112">
    <property type="entry name" value="G PROTEIN-COUPLED RECEPTOR 157-RELATED"/>
    <property type="match status" value="1"/>
</dbReference>
<feature type="compositionally biased region" description="Basic and acidic residues" evidence="5">
    <location>
        <begin position="389"/>
        <end position="399"/>
    </location>
</feature>
<dbReference type="InterPro" id="IPR022596">
    <property type="entry name" value="GPR1/2/3_C"/>
</dbReference>
<dbReference type="AlphaFoldDB" id="A0A9N8DHC0"/>
<evidence type="ECO:0000256" key="5">
    <source>
        <dbReference type="SAM" id="MobiDB-lite"/>
    </source>
</evidence>
<keyword evidence="4 6" id="KW-0472">Membrane</keyword>
<dbReference type="EMBL" id="CAICTM010000088">
    <property type="protein sequence ID" value="CAB9500656.1"/>
    <property type="molecule type" value="Genomic_DNA"/>
</dbReference>
<evidence type="ECO:0000256" key="3">
    <source>
        <dbReference type="ARBA" id="ARBA00022989"/>
    </source>
</evidence>
<feature type="transmembrane region" description="Helical" evidence="6">
    <location>
        <begin position="257"/>
        <end position="278"/>
    </location>
</feature>
<dbReference type="PANTHER" id="PTHR23112:SF0">
    <property type="entry name" value="TRANSMEMBRANE PROTEIN 116"/>
    <property type="match status" value="1"/>
</dbReference>
<dbReference type="Pfam" id="PF11970">
    <property type="entry name" value="GPR_Gpa2_C"/>
    <property type="match status" value="1"/>
</dbReference>
<feature type="transmembrane region" description="Helical" evidence="6">
    <location>
        <begin position="290"/>
        <end position="312"/>
    </location>
</feature>
<keyword evidence="3 6" id="KW-1133">Transmembrane helix</keyword>
<gene>
    <name evidence="8" type="ORF">SEMRO_89_G046760.1</name>
</gene>
<dbReference type="GO" id="GO:0007189">
    <property type="term" value="P:adenylate cyclase-activating G protein-coupled receptor signaling pathway"/>
    <property type="evidence" value="ECO:0007669"/>
    <property type="project" value="TreeGrafter"/>
</dbReference>
<evidence type="ECO:0000259" key="7">
    <source>
        <dbReference type="Pfam" id="PF11970"/>
    </source>
</evidence>
<feature type="compositionally biased region" description="Polar residues" evidence="5">
    <location>
        <begin position="400"/>
        <end position="409"/>
    </location>
</feature>
<evidence type="ECO:0000256" key="1">
    <source>
        <dbReference type="ARBA" id="ARBA00004141"/>
    </source>
</evidence>
<protein>
    <recommendedName>
        <fullName evidence="7">G protein-coupled receptor GPR1/2/3 C-terminal domain-containing protein</fullName>
    </recommendedName>
</protein>
<dbReference type="Gene3D" id="1.20.1070.10">
    <property type="entry name" value="Rhodopsin 7-helix transmembrane proteins"/>
    <property type="match status" value="1"/>
</dbReference>
<dbReference type="SUPFAM" id="SSF81321">
    <property type="entry name" value="Family A G protein-coupled receptor-like"/>
    <property type="match status" value="1"/>
</dbReference>
<feature type="transmembrane region" description="Helical" evidence="6">
    <location>
        <begin position="132"/>
        <end position="153"/>
    </location>
</feature>
<feature type="compositionally biased region" description="Acidic residues" evidence="5">
    <location>
        <begin position="365"/>
        <end position="376"/>
    </location>
</feature>
<keyword evidence="9" id="KW-1185">Reference proteome</keyword>
<evidence type="ECO:0000313" key="9">
    <source>
        <dbReference type="Proteomes" id="UP001153069"/>
    </source>
</evidence>
<comment type="subcellular location">
    <subcellularLocation>
        <location evidence="1">Membrane</location>
        <topology evidence="1">Multi-pass membrane protein</topology>
    </subcellularLocation>
</comment>
<evidence type="ECO:0000256" key="2">
    <source>
        <dbReference type="ARBA" id="ARBA00022692"/>
    </source>
</evidence>
<comment type="caution">
    <text evidence="8">The sequence shown here is derived from an EMBL/GenBank/DDBJ whole genome shotgun (WGS) entry which is preliminary data.</text>
</comment>
<proteinExistence type="predicted"/>
<evidence type="ECO:0000313" key="8">
    <source>
        <dbReference type="EMBL" id="CAB9500656.1"/>
    </source>
</evidence>
<reference evidence="8" key="1">
    <citation type="submission" date="2020-06" db="EMBL/GenBank/DDBJ databases">
        <authorList>
            <consortium name="Plant Systems Biology data submission"/>
        </authorList>
    </citation>
    <scope>NUCLEOTIDE SEQUENCE</scope>
    <source>
        <strain evidence="8">D6</strain>
    </source>
</reference>
<dbReference type="OrthoDB" id="4580974at2759"/>
<name>A0A9N8DHC0_9STRA</name>
<dbReference type="GO" id="GO:0005886">
    <property type="term" value="C:plasma membrane"/>
    <property type="evidence" value="ECO:0007669"/>
    <property type="project" value="TreeGrafter"/>
</dbReference>
<dbReference type="Proteomes" id="UP001153069">
    <property type="component" value="Unassembled WGS sequence"/>
</dbReference>
<evidence type="ECO:0000256" key="4">
    <source>
        <dbReference type="ARBA" id="ARBA00023136"/>
    </source>
</evidence>
<organism evidence="8 9">
    <name type="scientific">Seminavis robusta</name>
    <dbReference type="NCBI Taxonomy" id="568900"/>
    <lineage>
        <taxon>Eukaryota</taxon>
        <taxon>Sar</taxon>
        <taxon>Stramenopiles</taxon>
        <taxon>Ochrophyta</taxon>
        <taxon>Bacillariophyta</taxon>
        <taxon>Bacillariophyceae</taxon>
        <taxon>Bacillariophycidae</taxon>
        <taxon>Naviculales</taxon>
        <taxon>Naviculaceae</taxon>
        <taxon>Seminavis</taxon>
    </lineage>
</organism>
<keyword evidence="2 6" id="KW-0812">Transmembrane</keyword>
<feature type="compositionally biased region" description="Basic and acidic residues" evidence="5">
    <location>
        <begin position="352"/>
        <end position="363"/>
    </location>
</feature>
<feature type="transmembrane region" description="Helical" evidence="6">
    <location>
        <begin position="90"/>
        <end position="112"/>
    </location>
</feature>
<sequence>MAGLTDNQKLGLAVAQKIASTLSLCGSSYILQAIWRDPRKRSKVFYRLLGSMSLTDVLCSTWMFLGTWAVPRGTPGYHNPVGNHATCQAQAFFIWFSVTTLNFNACIALYYLLSIRFAWKEKRIRESIEPFFYLYAIGVGLGVSLPGLFLGYYGPANYWCSSQPTDVAKNAYLIWYIPAWVVLFFVTGVMISIYAHVLATEKKAEKYSFKKSILRIQIESAAIQGTCSASSATIRTALRHQESIRRTQDRTKQSRQVAVQAFFYCIAFYLTLVFPTTVRTMQATKGETPYAILLLHSFFLPAQGFMNCLVYMRQRWSCNRLQKSCCRSLCWPHGSSDTEDDDAHNQSGAHSSKRDEFASHNEILDFFDDDEDDDTGNNDGHGGQPQCRLESEADTKTTKETSSLQTMDP</sequence>